<dbReference type="PANTHER" id="PTHR43289:SF6">
    <property type="entry name" value="SERINE_THREONINE-PROTEIN KINASE NEKL-3"/>
    <property type="match status" value="1"/>
</dbReference>
<name>A0ABS4TIW2_9PSEU</name>
<keyword evidence="9" id="KW-0472">Membrane</keyword>
<evidence type="ECO:0000313" key="12">
    <source>
        <dbReference type="Proteomes" id="UP001519332"/>
    </source>
</evidence>
<keyword evidence="6 7" id="KW-0067">ATP-binding</keyword>
<keyword evidence="2 11" id="KW-0723">Serine/threonine-protein kinase</keyword>
<dbReference type="EMBL" id="JAGINW010000001">
    <property type="protein sequence ID" value="MBP2323964.1"/>
    <property type="molecule type" value="Genomic_DNA"/>
</dbReference>
<dbReference type="GO" id="GO:0004674">
    <property type="term" value="F:protein serine/threonine kinase activity"/>
    <property type="evidence" value="ECO:0007669"/>
    <property type="project" value="UniProtKB-KW"/>
</dbReference>
<protein>
    <recommendedName>
        <fullName evidence="1">non-specific serine/threonine protein kinase</fullName>
        <ecNumber evidence="1">2.7.11.1</ecNumber>
    </recommendedName>
</protein>
<evidence type="ECO:0000256" key="2">
    <source>
        <dbReference type="ARBA" id="ARBA00022527"/>
    </source>
</evidence>
<evidence type="ECO:0000313" key="11">
    <source>
        <dbReference type="EMBL" id="MBP2323964.1"/>
    </source>
</evidence>
<organism evidence="11 12">
    <name type="scientific">Kibdelosporangium banguiense</name>
    <dbReference type="NCBI Taxonomy" id="1365924"/>
    <lineage>
        <taxon>Bacteria</taxon>
        <taxon>Bacillati</taxon>
        <taxon>Actinomycetota</taxon>
        <taxon>Actinomycetes</taxon>
        <taxon>Pseudonocardiales</taxon>
        <taxon>Pseudonocardiaceae</taxon>
        <taxon>Kibdelosporangium</taxon>
    </lineage>
</organism>
<dbReference type="InterPro" id="IPR000719">
    <property type="entry name" value="Prot_kinase_dom"/>
</dbReference>
<dbReference type="CDD" id="cd14014">
    <property type="entry name" value="STKc_PknB_like"/>
    <property type="match status" value="1"/>
</dbReference>
<dbReference type="PROSITE" id="PS00107">
    <property type="entry name" value="PROTEIN_KINASE_ATP"/>
    <property type="match status" value="1"/>
</dbReference>
<reference evidence="11 12" key="1">
    <citation type="submission" date="2021-03" db="EMBL/GenBank/DDBJ databases">
        <title>Sequencing the genomes of 1000 actinobacteria strains.</title>
        <authorList>
            <person name="Klenk H.-P."/>
        </authorList>
    </citation>
    <scope>NUCLEOTIDE SEQUENCE [LARGE SCALE GENOMIC DNA]</scope>
    <source>
        <strain evidence="11 12">DSM 46670</strain>
    </source>
</reference>
<evidence type="ECO:0000256" key="1">
    <source>
        <dbReference type="ARBA" id="ARBA00012513"/>
    </source>
</evidence>
<dbReference type="RefSeq" id="WP_307855195.1">
    <property type="nucleotide sequence ID" value="NZ_JAGINW010000001.1"/>
</dbReference>
<dbReference type="PANTHER" id="PTHR43289">
    <property type="entry name" value="MITOGEN-ACTIVATED PROTEIN KINASE KINASE KINASE 20-RELATED"/>
    <property type="match status" value="1"/>
</dbReference>
<dbReference type="Proteomes" id="UP001519332">
    <property type="component" value="Unassembled WGS sequence"/>
</dbReference>
<dbReference type="SMART" id="SM00220">
    <property type="entry name" value="S_TKc"/>
    <property type="match status" value="1"/>
</dbReference>
<dbReference type="PROSITE" id="PS50011">
    <property type="entry name" value="PROTEIN_KINASE_DOM"/>
    <property type="match status" value="1"/>
</dbReference>
<gene>
    <name evidence="11" type="ORF">JOF56_004349</name>
</gene>
<feature type="binding site" evidence="7">
    <location>
        <position position="45"/>
    </location>
    <ligand>
        <name>ATP</name>
        <dbReference type="ChEBI" id="CHEBI:30616"/>
    </ligand>
</feature>
<keyword evidence="3" id="KW-0808">Transferase</keyword>
<feature type="domain" description="Protein kinase" evidence="10">
    <location>
        <begin position="16"/>
        <end position="275"/>
    </location>
</feature>
<accession>A0ABS4TIW2</accession>
<evidence type="ECO:0000259" key="10">
    <source>
        <dbReference type="PROSITE" id="PS50011"/>
    </source>
</evidence>
<feature type="region of interest" description="Disordered" evidence="8">
    <location>
        <begin position="367"/>
        <end position="435"/>
    </location>
</feature>
<dbReference type="Pfam" id="PF00069">
    <property type="entry name" value="Pkinase"/>
    <property type="match status" value="1"/>
</dbReference>
<dbReference type="SUPFAM" id="SSF56112">
    <property type="entry name" value="Protein kinase-like (PK-like)"/>
    <property type="match status" value="1"/>
</dbReference>
<evidence type="ECO:0000256" key="6">
    <source>
        <dbReference type="ARBA" id="ARBA00022840"/>
    </source>
</evidence>
<evidence type="ECO:0000256" key="7">
    <source>
        <dbReference type="PROSITE-ProRule" id="PRU10141"/>
    </source>
</evidence>
<feature type="compositionally biased region" description="Polar residues" evidence="8">
    <location>
        <begin position="367"/>
        <end position="393"/>
    </location>
</feature>
<keyword evidence="9" id="KW-0812">Transmembrane</keyword>
<feature type="transmembrane region" description="Helical" evidence="9">
    <location>
        <begin position="340"/>
        <end position="364"/>
    </location>
</feature>
<comment type="caution">
    <text evidence="11">The sequence shown here is derived from an EMBL/GenBank/DDBJ whole genome shotgun (WGS) entry which is preliminary data.</text>
</comment>
<feature type="compositionally biased region" description="Acidic residues" evidence="8">
    <location>
        <begin position="424"/>
        <end position="434"/>
    </location>
</feature>
<sequence>MTEDNAQPQRTVANRYVIVGELGRGGMGVVWLAEDRTIGRRVAIKELLLPAGIPQDERHVFEERVLREARTAGRLSDPGIVTVHDVLQEDGATFIVMELIEAPNLSDVVLRNGALPAEQLVKIADQLLSALQTAHAAGVVHRDVKPSNVMFAANGRVKLTDFGIAQSTEDTRLTSSGLLVGSPSYISPERLLGQDAVPASDLWSLGATLFFAAEGFGAYERQNTAATIQAVMNERPHVRKVQGPLADLIMGLLDSNPMTRVDAARARYLIDQARVRISTGPMSMPPVSPPMGMPVSHPAHQPISQPVGQLVTPGTPFQVVPIGPYTGATPPPPVKKSRRVLAIAAVSVFLVGTLVAVFAMTGVFRSESTADPQTGGQSSAPQTTSKTKSSVNTDYDKPKSMLGTKTYGPGGEVTVDDGRKGDCYNDDDEPVDSCDDPHDIEIFDQVDLTGDSTTWPGPDEVKAIGESGCVDSYASEVTIKDKDEVLRFLVLVPTQQGWNGGKRKALCVVARADGGKLKGSVAGN</sequence>
<dbReference type="InterPro" id="IPR017441">
    <property type="entry name" value="Protein_kinase_ATP_BS"/>
</dbReference>
<evidence type="ECO:0000256" key="5">
    <source>
        <dbReference type="ARBA" id="ARBA00022777"/>
    </source>
</evidence>
<dbReference type="InterPro" id="IPR026004">
    <property type="entry name" value="Septum_form"/>
</dbReference>
<dbReference type="InterPro" id="IPR008271">
    <property type="entry name" value="Ser/Thr_kinase_AS"/>
</dbReference>
<keyword evidence="12" id="KW-1185">Reference proteome</keyword>
<keyword evidence="4 7" id="KW-0547">Nucleotide-binding</keyword>
<evidence type="ECO:0000256" key="4">
    <source>
        <dbReference type="ARBA" id="ARBA00022741"/>
    </source>
</evidence>
<evidence type="ECO:0000256" key="8">
    <source>
        <dbReference type="SAM" id="MobiDB-lite"/>
    </source>
</evidence>
<dbReference type="Gene3D" id="1.10.510.10">
    <property type="entry name" value="Transferase(Phosphotransferase) domain 1"/>
    <property type="match status" value="1"/>
</dbReference>
<evidence type="ECO:0000256" key="9">
    <source>
        <dbReference type="SAM" id="Phobius"/>
    </source>
</evidence>
<dbReference type="EC" id="2.7.11.1" evidence="1"/>
<dbReference type="Gene3D" id="3.30.200.20">
    <property type="entry name" value="Phosphorylase Kinase, domain 1"/>
    <property type="match status" value="1"/>
</dbReference>
<evidence type="ECO:0000256" key="3">
    <source>
        <dbReference type="ARBA" id="ARBA00022679"/>
    </source>
</evidence>
<dbReference type="Pfam" id="PF13845">
    <property type="entry name" value="Septum_form"/>
    <property type="match status" value="1"/>
</dbReference>
<keyword evidence="9" id="KW-1133">Transmembrane helix</keyword>
<keyword evidence="5 11" id="KW-0418">Kinase</keyword>
<dbReference type="InterPro" id="IPR011009">
    <property type="entry name" value="Kinase-like_dom_sf"/>
</dbReference>
<proteinExistence type="predicted"/>
<dbReference type="PROSITE" id="PS00108">
    <property type="entry name" value="PROTEIN_KINASE_ST"/>
    <property type="match status" value="1"/>
</dbReference>